<name>A0A9P0LX43_ACAOB</name>
<protein>
    <submittedName>
        <fullName evidence="1">Uncharacterized protein</fullName>
    </submittedName>
</protein>
<comment type="caution">
    <text evidence="1">The sequence shown here is derived from an EMBL/GenBank/DDBJ whole genome shotgun (WGS) entry which is preliminary data.</text>
</comment>
<proteinExistence type="predicted"/>
<dbReference type="Proteomes" id="UP001152888">
    <property type="component" value="Unassembled WGS sequence"/>
</dbReference>
<gene>
    <name evidence="1" type="ORF">ACAOBT_LOCUS28244</name>
</gene>
<sequence>VILTRNGTIWYSRLLSTAAPLFLECGDFSSSANPIVGAVFRW</sequence>
<evidence type="ECO:0000313" key="1">
    <source>
        <dbReference type="EMBL" id="CAH2004939.1"/>
    </source>
</evidence>
<accession>A0A9P0LX43</accession>
<organism evidence="1 2">
    <name type="scientific">Acanthoscelides obtectus</name>
    <name type="common">Bean weevil</name>
    <name type="synonym">Bruchus obtectus</name>
    <dbReference type="NCBI Taxonomy" id="200917"/>
    <lineage>
        <taxon>Eukaryota</taxon>
        <taxon>Metazoa</taxon>
        <taxon>Ecdysozoa</taxon>
        <taxon>Arthropoda</taxon>
        <taxon>Hexapoda</taxon>
        <taxon>Insecta</taxon>
        <taxon>Pterygota</taxon>
        <taxon>Neoptera</taxon>
        <taxon>Endopterygota</taxon>
        <taxon>Coleoptera</taxon>
        <taxon>Polyphaga</taxon>
        <taxon>Cucujiformia</taxon>
        <taxon>Chrysomeloidea</taxon>
        <taxon>Chrysomelidae</taxon>
        <taxon>Bruchinae</taxon>
        <taxon>Bruchini</taxon>
        <taxon>Acanthoscelides</taxon>
    </lineage>
</organism>
<feature type="non-terminal residue" evidence="1">
    <location>
        <position position="42"/>
    </location>
</feature>
<keyword evidence="2" id="KW-1185">Reference proteome</keyword>
<dbReference type="AlphaFoldDB" id="A0A9P0LX43"/>
<evidence type="ECO:0000313" key="2">
    <source>
        <dbReference type="Proteomes" id="UP001152888"/>
    </source>
</evidence>
<dbReference type="EMBL" id="CAKOFQ010007611">
    <property type="protein sequence ID" value="CAH2004939.1"/>
    <property type="molecule type" value="Genomic_DNA"/>
</dbReference>
<reference evidence="1" key="1">
    <citation type="submission" date="2022-03" db="EMBL/GenBank/DDBJ databases">
        <authorList>
            <person name="Sayadi A."/>
        </authorList>
    </citation>
    <scope>NUCLEOTIDE SEQUENCE</scope>
</reference>